<comment type="similarity">
    <text evidence="2">Belongs to the prion family.</text>
</comment>
<evidence type="ECO:0000256" key="15">
    <source>
        <dbReference type="SAM" id="Phobius"/>
    </source>
</evidence>
<evidence type="ECO:0000256" key="7">
    <source>
        <dbReference type="ARBA" id="ARBA00022729"/>
    </source>
</evidence>
<evidence type="ECO:0000259" key="16">
    <source>
        <dbReference type="Pfam" id="PF00377"/>
    </source>
</evidence>
<keyword evidence="18" id="KW-1185">Reference proteome</keyword>
<organism evidence="18 19">
    <name type="scientific">Microcaecilia unicolor</name>
    <dbReference type="NCBI Taxonomy" id="1415580"/>
    <lineage>
        <taxon>Eukaryota</taxon>
        <taxon>Metazoa</taxon>
        <taxon>Chordata</taxon>
        <taxon>Craniata</taxon>
        <taxon>Vertebrata</taxon>
        <taxon>Euteleostomi</taxon>
        <taxon>Amphibia</taxon>
        <taxon>Gymnophiona</taxon>
        <taxon>Siphonopidae</taxon>
        <taxon>Microcaecilia</taxon>
    </lineage>
</organism>
<keyword evidence="3" id="KW-1003">Cell membrane</keyword>
<feature type="domain" description="Major prion protein N-terminal" evidence="17">
    <location>
        <begin position="72"/>
        <end position="99"/>
    </location>
</feature>
<dbReference type="GeneID" id="115469720"/>
<dbReference type="FunCoup" id="A0A6P7XSG7">
    <property type="interactions" value="112"/>
</dbReference>
<keyword evidence="15" id="KW-1133">Transmembrane helix</keyword>
<feature type="transmembrane region" description="Helical" evidence="15">
    <location>
        <begin position="223"/>
        <end position="243"/>
    </location>
</feature>
<proteinExistence type="inferred from homology"/>
<sequence length="244" mass="27771">MECNFQTEASWVNRCLAAVKNTLKNTLGVLNHEDSSPRGSEAGLGQARRRKHRDPHLNFNGKLQREYTVFRMGRSFLVCWLLILMVAIFCDPSLARSRPGSGRSRQPKKYKNTGQKTVVVYNTWAFIQGNTKLKIDFNDTEEASYYQSNYTQFPNEVFYPENPESAVSNETEEAFVQRCFNGTVMQNKPDVFEEGHKDLSLAGRVMVRIINYLCLKIYFKNGAAATTSLTPLLLSMLLLSFAVK</sequence>
<keyword evidence="8" id="KW-0186">Copper</keyword>
<dbReference type="GO" id="GO:0098552">
    <property type="term" value="C:side of membrane"/>
    <property type="evidence" value="ECO:0007669"/>
    <property type="project" value="UniProtKB-KW"/>
</dbReference>
<keyword evidence="4" id="KW-0336">GPI-anchor</keyword>
<evidence type="ECO:0000256" key="9">
    <source>
        <dbReference type="ARBA" id="ARBA00023087"/>
    </source>
</evidence>
<dbReference type="InParanoid" id="A0A6P7XSG7"/>
<name>A0A6P7XSG7_9AMPH</name>
<evidence type="ECO:0000313" key="19">
    <source>
        <dbReference type="RefSeq" id="XP_030058367.1"/>
    </source>
</evidence>
<dbReference type="PANTHER" id="PTHR15506">
    <property type="entry name" value="DOPPEL PRION"/>
    <property type="match status" value="1"/>
</dbReference>
<keyword evidence="10 15" id="KW-0472">Membrane</keyword>
<dbReference type="Gene3D" id="1.10.790.10">
    <property type="entry name" value="Prion/Doppel protein, beta-ribbon domain"/>
    <property type="match status" value="1"/>
</dbReference>
<keyword evidence="15" id="KW-0812">Transmembrane</keyword>
<evidence type="ECO:0000256" key="13">
    <source>
        <dbReference type="ARBA" id="ARBA00023288"/>
    </source>
</evidence>
<dbReference type="SUPFAM" id="SSF54098">
    <property type="entry name" value="Prion-like"/>
    <property type="match status" value="1"/>
</dbReference>
<dbReference type="OrthoDB" id="9523143at2759"/>
<evidence type="ECO:0000313" key="18">
    <source>
        <dbReference type="Proteomes" id="UP000515156"/>
    </source>
</evidence>
<gene>
    <name evidence="19" type="primary">PRND</name>
</gene>
<keyword evidence="6" id="KW-0479">Metal-binding</keyword>
<dbReference type="InterPro" id="IPR022416">
    <property type="entry name" value="Prion/Doppel_prot_b-ribbon_dom"/>
</dbReference>
<evidence type="ECO:0000256" key="4">
    <source>
        <dbReference type="ARBA" id="ARBA00022622"/>
    </source>
</evidence>
<dbReference type="CTD" id="23627"/>
<evidence type="ECO:0000256" key="3">
    <source>
        <dbReference type="ARBA" id="ARBA00022475"/>
    </source>
</evidence>
<evidence type="ECO:0000256" key="8">
    <source>
        <dbReference type="ARBA" id="ARBA00023008"/>
    </source>
</evidence>
<evidence type="ECO:0000256" key="5">
    <source>
        <dbReference type="ARBA" id="ARBA00022678"/>
    </source>
</evidence>
<evidence type="ECO:0000256" key="6">
    <source>
        <dbReference type="ARBA" id="ARBA00022723"/>
    </source>
</evidence>
<dbReference type="Proteomes" id="UP000515156">
    <property type="component" value="Chromosome 4"/>
</dbReference>
<evidence type="ECO:0000256" key="12">
    <source>
        <dbReference type="ARBA" id="ARBA00023180"/>
    </source>
</evidence>
<keyword evidence="13" id="KW-0449">Lipoprotein</keyword>
<evidence type="ECO:0000256" key="11">
    <source>
        <dbReference type="ARBA" id="ARBA00023157"/>
    </source>
</evidence>
<feature type="transmembrane region" description="Helical" evidence="15">
    <location>
        <begin position="75"/>
        <end position="95"/>
    </location>
</feature>
<keyword evidence="5" id="KW-0640">Prion</keyword>
<dbReference type="InterPro" id="IPR025860">
    <property type="entry name" value="Prion_N"/>
</dbReference>
<dbReference type="Pfam" id="PF00377">
    <property type="entry name" value="Prion"/>
    <property type="match status" value="1"/>
</dbReference>
<dbReference type="PANTHER" id="PTHR15506:SF0">
    <property type="entry name" value="PRION-LIKE PROTEIN DOPPEL"/>
    <property type="match status" value="1"/>
</dbReference>
<feature type="domain" description="Prion/Doppel protein beta-ribbon" evidence="16">
    <location>
        <begin position="131"/>
        <end position="238"/>
    </location>
</feature>
<evidence type="ECO:0000256" key="2">
    <source>
        <dbReference type="ARBA" id="ARBA00009910"/>
    </source>
</evidence>
<evidence type="ECO:0000256" key="14">
    <source>
        <dbReference type="SAM" id="MobiDB-lite"/>
    </source>
</evidence>
<keyword evidence="9" id="KW-0034">Amyloid</keyword>
<dbReference type="GO" id="GO:0046872">
    <property type="term" value="F:metal ion binding"/>
    <property type="evidence" value="ECO:0007669"/>
    <property type="project" value="UniProtKB-KW"/>
</dbReference>
<feature type="region of interest" description="Disordered" evidence="14">
    <location>
        <begin position="30"/>
        <end position="53"/>
    </location>
</feature>
<dbReference type="GO" id="GO:0051260">
    <property type="term" value="P:protein homooligomerization"/>
    <property type="evidence" value="ECO:0007669"/>
    <property type="project" value="InterPro"/>
</dbReference>
<dbReference type="InterPro" id="IPR036924">
    <property type="entry name" value="Prion/Doppel_b-ribbon_dom_sf"/>
</dbReference>
<dbReference type="AlphaFoldDB" id="A0A6P7XSG7"/>
<dbReference type="GO" id="GO:0005886">
    <property type="term" value="C:plasma membrane"/>
    <property type="evidence" value="ECO:0007669"/>
    <property type="project" value="UniProtKB-SubCell"/>
</dbReference>
<keyword evidence="11" id="KW-1015">Disulfide bond</keyword>
<keyword evidence="12" id="KW-0325">Glycoprotein</keyword>
<comment type="subcellular location">
    <subcellularLocation>
        <location evidence="1">Cell membrane</location>
        <topology evidence="1">Lipid-anchor</topology>
        <topology evidence="1">GPI-anchor</topology>
    </subcellularLocation>
</comment>
<dbReference type="KEGG" id="muo:115469720"/>
<accession>A0A6P7XSG7</accession>
<evidence type="ECO:0000259" key="17">
    <source>
        <dbReference type="Pfam" id="PF11587"/>
    </source>
</evidence>
<keyword evidence="7" id="KW-0732">Signal</keyword>
<evidence type="ECO:0000256" key="1">
    <source>
        <dbReference type="ARBA" id="ARBA00004609"/>
    </source>
</evidence>
<dbReference type="Pfam" id="PF11587">
    <property type="entry name" value="Prion_bPrPp"/>
    <property type="match status" value="1"/>
</dbReference>
<reference evidence="19" key="1">
    <citation type="submission" date="2025-08" db="UniProtKB">
        <authorList>
            <consortium name="RefSeq"/>
        </authorList>
    </citation>
    <scope>IDENTIFICATION</scope>
</reference>
<dbReference type="RefSeq" id="XP_030058367.1">
    <property type="nucleotide sequence ID" value="XM_030202507.1"/>
</dbReference>
<protein>
    <submittedName>
        <fullName evidence="19">Prion-like protein doppel</fullName>
    </submittedName>
</protein>
<evidence type="ECO:0000256" key="10">
    <source>
        <dbReference type="ARBA" id="ARBA00023136"/>
    </source>
</evidence>